<dbReference type="EMBL" id="ML978722">
    <property type="protein sequence ID" value="KAF2086946.1"/>
    <property type="molecule type" value="Genomic_DNA"/>
</dbReference>
<dbReference type="Proteomes" id="UP000799776">
    <property type="component" value="Unassembled WGS sequence"/>
</dbReference>
<dbReference type="Gene3D" id="1.10.3180.10">
    <property type="entry name" value="DNA-binding domain of EIN3-like"/>
    <property type="match status" value="1"/>
</dbReference>
<evidence type="ECO:0000256" key="1">
    <source>
        <dbReference type="SAM" id="MobiDB-lite"/>
    </source>
</evidence>
<dbReference type="AlphaFoldDB" id="A0A9P4HWL6"/>
<feature type="compositionally biased region" description="Basic residues" evidence="1">
    <location>
        <begin position="200"/>
        <end position="212"/>
    </location>
</feature>
<reference evidence="3" key="1">
    <citation type="journal article" date="2020" name="Stud. Mycol.">
        <title>101 Dothideomycetes genomes: a test case for predicting lifestyles and emergence of pathogens.</title>
        <authorList>
            <person name="Haridas S."/>
            <person name="Albert R."/>
            <person name="Binder M."/>
            <person name="Bloem J."/>
            <person name="Labutti K."/>
            <person name="Salamov A."/>
            <person name="Andreopoulos B."/>
            <person name="Baker S."/>
            <person name="Barry K."/>
            <person name="Bills G."/>
            <person name="Bluhm B."/>
            <person name="Cannon C."/>
            <person name="Castanera R."/>
            <person name="Culley D."/>
            <person name="Daum C."/>
            <person name="Ezra D."/>
            <person name="Gonzalez J."/>
            <person name="Henrissat B."/>
            <person name="Kuo A."/>
            <person name="Liang C."/>
            <person name="Lipzen A."/>
            <person name="Lutzoni F."/>
            <person name="Magnuson J."/>
            <person name="Mondo S."/>
            <person name="Nolan M."/>
            <person name="Ohm R."/>
            <person name="Pangilinan J."/>
            <person name="Park H.-J."/>
            <person name="Ramirez L."/>
            <person name="Alfaro M."/>
            <person name="Sun H."/>
            <person name="Tritt A."/>
            <person name="Yoshinaga Y."/>
            <person name="Zwiers L.-H."/>
            <person name="Turgeon B."/>
            <person name="Goodwin S."/>
            <person name="Spatafora J."/>
            <person name="Crous P."/>
            <person name="Grigoriev I."/>
        </authorList>
    </citation>
    <scope>NUCLEOTIDE SEQUENCE</scope>
    <source>
        <strain evidence="3">CBS 121410</strain>
    </source>
</reference>
<keyword evidence="4" id="KW-1185">Reference proteome</keyword>
<dbReference type="PANTHER" id="PTHR36102">
    <property type="entry name" value="CHROMOSOME 10, WHOLE GENOME SHOTGUN SEQUENCE"/>
    <property type="match status" value="1"/>
</dbReference>
<dbReference type="PANTHER" id="PTHR36102:SF1">
    <property type="entry name" value="YDR124W-LIKE HELICAL BUNDLE DOMAIN-CONTAINING PROTEIN"/>
    <property type="match status" value="1"/>
</dbReference>
<feature type="region of interest" description="Disordered" evidence="1">
    <location>
        <begin position="459"/>
        <end position="492"/>
    </location>
</feature>
<feature type="compositionally biased region" description="Acidic residues" evidence="1">
    <location>
        <begin position="235"/>
        <end position="244"/>
    </location>
</feature>
<dbReference type="InterPro" id="IPR021264">
    <property type="entry name" value="AFUB_079030/YDR124W-like"/>
</dbReference>
<dbReference type="GO" id="GO:0003700">
    <property type="term" value="F:DNA-binding transcription factor activity"/>
    <property type="evidence" value="ECO:0007669"/>
    <property type="project" value="InterPro"/>
</dbReference>
<dbReference type="InterPro" id="IPR023278">
    <property type="entry name" value="Ethylene_insens-like_DNA-bd"/>
</dbReference>
<evidence type="ECO:0000313" key="4">
    <source>
        <dbReference type="Proteomes" id="UP000799776"/>
    </source>
</evidence>
<evidence type="ECO:0000313" key="3">
    <source>
        <dbReference type="EMBL" id="KAF2086946.1"/>
    </source>
</evidence>
<feature type="region of interest" description="Disordered" evidence="1">
    <location>
        <begin position="580"/>
        <end position="672"/>
    </location>
</feature>
<dbReference type="OrthoDB" id="5338458at2759"/>
<dbReference type="SUPFAM" id="SSF116768">
    <property type="entry name" value="DNA-binding domain of EIN3-like"/>
    <property type="match status" value="1"/>
</dbReference>
<evidence type="ECO:0000259" key="2">
    <source>
        <dbReference type="Pfam" id="PF11001"/>
    </source>
</evidence>
<name>A0A9P4HWL6_9PEZI</name>
<gene>
    <name evidence="3" type="ORF">K490DRAFT_57413</name>
</gene>
<dbReference type="GO" id="GO:0005634">
    <property type="term" value="C:nucleus"/>
    <property type="evidence" value="ECO:0007669"/>
    <property type="project" value="InterPro"/>
</dbReference>
<dbReference type="InterPro" id="IPR047092">
    <property type="entry name" value="AFUB_07903/YDR124W-like_hel"/>
</dbReference>
<feature type="region of interest" description="Disordered" evidence="1">
    <location>
        <begin position="175"/>
        <end position="245"/>
    </location>
</feature>
<feature type="compositionally biased region" description="Polar residues" evidence="1">
    <location>
        <begin position="473"/>
        <end position="487"/>
    </location>
</feature>
<proteinExistence type="predicted"/>
<feature type="region of interest" description="Disordered" evidence="1">
    <location>
        <begin position="303"/>
        <end position="329"/>
    </location>
</feature>
<dbReference type="Pfam" id="PF11001">
    <property type="entry name" value="AFUB_07903_YDR124W_hel"/>
    <property type="match status" value="1"/>
</dbReference>
<protein>
    <recommendedName>
        <fullName evidence="2">Subtelomeric hrmA-associated cluster protein AFUB-079030/YDR124W-like helical bundle domain-containing protein</fullName>
    </recommendedName>
</protein>
<organism evidence="3 4">
    <name type="scientific">Saccharata proteae CBS 121410</name>
    <dbReference type="NCBI Taxonomy" id="1314787"/>
    <lineage>
        <taxon>Eukaryota</taxon>
        <taxon>Fungi</taxon>
        <taxon>Dikarya</taxon>
        <taxon>Ascomycota</taxon>
        <taxon>Pezizomycotina</taxon>
        <taxon>Dothideomycetes</taxon>
        <taxon>Dothideomycetes incertae sedis</taxon>
        <taxon>Botryosphaeriales</taxon>
        <taxon>Saccharataceae</taxon>
        <taxon>Saccharata</taxon>
    </lineage>
</organism>
<feature type="compositionally biased region" description="Low complexity" evidence="1">
    <location>
        <begin position="626"/>
        <end position="640"/>
    </location>
</feature>
<sequence length="672" mass="75077">MVYHPLELDHQAACARYSAGPTLAHPPPAKGWPVKANHDDVASTATATATTTTTTTTSMIINAGPLEATLKNDYNLHTTAFVVLGLDHDGNPFALPSQNYALHRDRIALTTAPWHAQGPWLDREPVRVQVQSHNANANPLLQKPNAIGGYPPASPACCTCTDQPAVDDELRSDDWVDDATDSDESRPASTGIAAPSSCRSSRKAKPKLKPRFPPKGEVARSRKRPRSSSRNQSLQEEEDDDPEEWPASIDAALEEQTTDKFRIDNRDRVIQIFALRLDQMQQLACKVILKAWIKNIEPKKQSKFPYVGSSKDKDGNKRNKRSKCVEGSDTPPWWPTRKEDWWSLLPKCGSLDQVRHKEPDHLKKEERLILGVHLLLTQAEKNPGINGDCGIRGLIKSTKDCSLQFDQDTSNGTDRKTKRHRFLNEIYDLAEKWSDYRQGGLDPDSLVFVKIYPKQALATKRRRQASGPKRNAQESSVENVTRQQNAPENEDINQELIMSTNKLELDEASAWGYPQRDAHGMPEAQQVSGFYLDQENGMRVAQLRSYEYPNELQSPYGQPQQMIPSPMYAEMPTISPRYSYDAKSGQADTPYMDGSDYSLSRDPSGHVNQQQDYRGWPPMTAPQAYSPSSTVSLSHASTSHTYDHNAATQWRAPSATCPKPRTTKLDANVAGD</sequence>
<comment type="caution">
    <text evidence="3">The sequence shown here is derived from an EMBL/GenBank/DDBJ whole genome shotgun (WGS) entry which is preliminary data.</text>
</comment>
<accession>A0A9P4HWL6</accession>
<feature type="domain" description="Subtelomeric hrmA-associated cluster protein AFUB-079030/YDR124W-like helical bundle" evidence="2">
    <location>
        <begin position="262"/>
        <end position="431"/>
    </location>
</feature>